<dbReference type="EMBL" id="LWAE01000002">
    <property type="protein sequence ID" value="KZL92507.1"/>
    <property type="molecule type" value="Genomic_DNA"/>
</dbReference>
<dbReference type="AlphaFoldDB" id="A0A162TDI9"/>
<gene>
    <name evidence="1" type="ORF">CLMAG_23160</name>
</gene>
<keyword evidence="2" id="KW-1185">Reference proteome</keyword>
<proteinExistence type="predicted"/>
<dbReference type="Proteomes" id="UP000076603">
    <property type="component" value="Unassembled WGS sequence"/>
</dbReference>
<dbReference type="STRING" id="1121326.CLMAG_23160"/>
<evidence type="ECO:0000313" key="1">
    <source>
        <dbReference type="EMBL" id="KZL92507.1"/>
    </source>
</evidence>
<comment type="caution">
    <text evidence="1">The sequence shown here is derived from an EMBL/GenBank/DDBJ whole genome shotgun (WGS) entry which is preliminary data.</text>
</comment>
<protein>
    <submittedName>
        <fullName evidence="1">Uncharacterized protein</fullName>
    </submittedName>
</protein>
<sequence>MQELQDIRGLVEFYEQVYLYSMLLLVMSIKNNEAAADSSRSEESTAENGVNL</sequence>
<accession>A0A162TDI9</accession>
<dbReference type="PATRIC" id="fig|1121326.3.peg.2314"/>
<organism evidence="1 2">
    <name type="scientific">Clostridium magnum DSM 2767</name>
    <dbReference type="NCBI Taxonomy" id="1121326"/>
    <lineage>
        <taxon>Bacteria</taxon>
        <taxon>Bacillati</taxon>
        <taxon>Bacillota</taxon>
        <taxon>Clostridia</taxon>
        <taxon>Eubacteriales</taxon>
        <taxon>Clostridiaceae</taxon>
        <taxon>Clostridium</taxon>
    </lineage>
</organism>
<evidence type="ECO:0000313" key="2">
    <source>
        <dbReference type="Proteomes" id="UP000076603"/>
    </source>
</evidence>
<name>A0A162TDI9_9CLOT</name>
<reference evidence="1 2" key="1">
    <citation type="submission" date="2016-04" db="EMBL/GenBank/DDBJ databases">
        <title>Genome sequence of Clostridium magnum DSM 2767.</title>
        <authorList>
            <person name="Poehlein A."/>
            <person name="Uhlig R."/>
            <person name="Fischer R."/>
            <person name="Bahl H."/>
            <person name="Daniel R."/>
        </authorList>
    </citation>
    <scope>NUCLEOTIDE SEQUENCE [LARGE SCALE GENOMIC DNA]</scope>
    <source>
        <strain evidence="1 2">DSM 2767</strain>
    </source>
</reference>